<organism evidence="1">
    <name type="scientific">invertebrate metagenome</name>
    <dbReference type="NCBI Taxonomy" id="1711999"/>
    <lineage>
        <taxon>unclassified sequences</taxon>
        <taxon>metagenomes</taxon>
        <taxon>organismal metagenomes</taxon>
    </lineage>
</organism>
<proteinExistence type="predicted"/>
<comment type="caution">
    <text evidence="1">The sequence shown here is derived from an EMBL/GenBank/DDBJ whole genome shotgun (WGS) entry which is preliminary data.</text>
</comment>
<reference evidence="1" key="1">
    <citation type="journal article" date="2017" name="Appl. Environ. Microbiol.">
        <title>Molecular characterization of an Endozoicomonas-like organism causing infection in king scallop Pecten maximus L.</title>
        <authorList>
            <person name="Cano I."/>
            <person name="van Aerle R."/>
            <person name="Ross S."/>
            <person name="Verner-Jeffreys D.W."/>
            <person name="Paley R.K."/>
            <person name="Rimmer G."/>
            <person name="Ryder D."/>
            <person name="Hooper P."/>
            <person name="Stone D."/>
            <person name="Feist S.W."/>
        </authorList>
    </citation>
    <scope>NUCLEOTIDE SEQUENCE</scope>
</reference>
<name>A0A2H9TC37_9ZZZZ</name>
<dbReference type="EMBL" id="NSIT01000006">
    <property type="protein sequence ID" value="PJE80757.1"/>
    <property type="molecule type" value="Genomic_DNA"/>
</dbReference>
<evidence type="ECO:0008006" key="2">
    <source>
        <dbReference type="Google" id="ProtNLM"/>
    </source>
</evidence>
<protein>
    <recommendedName>
        <fullName evidence="2">DUF11 domain-containing protein</fullName>
    </recommendedName>
</protein>
<sequence>MNSCHRKANNTVYFRLLLAALFIFLSLKALAVTPPGTVIRSQAQAWFFDENHVRQQVSSNEVVTLIQSVTGVHLNKSQNQWGEQGLKVTFPHQLVNTGNISAEYQLALSSPSGITGTLHLDKNHTGQTNTASRLSDTVRLKPGESVDLLVEAVVPEADNANIHLTATIDTPECQSIVNPSEQGQCQAINIDTIKKSNGVVYHVSHRLDKEVAYVGDLVQVSVRFDRPGQSSGVNKLKIKDRLSEHLEFIADSAQLCKDHGNTCRSTAPNSTRPLIFDYTKGETSGHGEIRFLVRVTGGVGQTLLNTIDYSTYPKKDGILVTQQTNRIPLKIIGKKVIFNNNEYQPLDEPDDSIKVIFSPNKSTANFVSYVWNRGTQSATYRIFPVRQTNTFPEGSLYCLSNNDQCQNFTSQVAIETPQLAPGEKQAIYLKVQLPKNLHDRTDYKNNYSLELEAVDLSDTAIRDRVQNQLINIIDQSTSIDLTLGHPLNGNVSVPGAGSGLDQQPVTEKTVIPGKTLIIDNLYINNTGTIADSYNLSLESSKGIQVPEGISWHFLDSNNLPVTHTGAIKPGQARAVQLVIQTSEQATPHPQSLIITAVSPVHHVRDSLSITISFTSTHHLQLSPDNRIQAIPGTFVTLAHQLANTGNTNMDNIQLELTGSLKSQKWQSIIYEDMADDGKLSNNDRIIHKGASFSLKKQSVKHLVIKVFIPANALSGKENVIGLKATWNNDNKRTIAEVKDTIVVNRSSVVITKEQTHWDCENVFPTGNTFSKHSFPVKPGSCVIYKLTATNQGAEPANNVIIHGAAPDFTRILKKTNTLPYRETNSRHDMNDIHISGKNISATWSELLPGASISLYFGIRIE</sequence>
<dbReference type="AlphaFoldDB" id="A0A2H9TC37"/>
<accession>A0A2H9TC37</accession>
<evidence type="ECO:0000313" key="1">
    <source>
        <dbReference type="EMBL" id="PJE80757.1"/>
    </source>
</evidence>
<gene>
    <name evidence="1" type="ORF">CI610_00245</name>
</gene>